<protein>
    <submittedName>
        <fullName evidence="4">GCN5-related N-acetyltransferase</fullName>
    </submittedName>
</protein>
<accession>S7TG24</accession>
<dbReference type="eggNOG" id="COG1670">
    <property type="taxonomic scope" value="Bacteria"/>
</dbReference>
<feature type="domain" description="N-acetyltransferase" evidence="3">
    <location>
        <begin position="1"/>
        <end position="167"/>
    </location>
</feature>
<dbReference type="PANTHER" id="PTHR43072">
    <property type="entry name" value="N-ACETYLTRANSFERASE"/>
    <property type="match status" value="1"/>
</dbReference>
<dbReference type="InterPro" id="IPR000182">
    <property type="entry name" value="GNAT_dom"/>
</dbReference>
<comment type="caution">
    <text evidence="4">The sequence shown here is derived from an EMBL/GenBank/DDBJ whole genome shotgun (WGS) entry which is preliminary data.</text>
</comment>
<evidence type="ECO:0000259" key="3">
    <source>
        <dbReference type="PROSITE" id="PS51186"/>
    </source>
</evidence>
<name>S7TG24_9BACT</name>
<dbReference type="Proteomes" id="UP000014975">
    <property type="component" value="Unassembled WGS sequence"/>
</dbReference>
<sequence>MRIREAELCDAAALLVLERTVEDGTPHLLDEAAELGLDVPAMTRRLGQFLSRPNWTVLVAEDEAGLQGYLFAVGGHLRGIAHAARINGLGVAEAARRKGVGLGLLRRLDAWAEGSGVRRLELKFMAPNAAARALYTRAGYLEEGVQRGAYLVDGRLVDAVLMGKLVSGPDEEGA</sequence>
<dbReference type="RefSeq" id="WP_020885581.1">
    <property type="nucleotide sequence ID" value="NZ_ATHI01000001.1"/>
</dbReference>
<dbReference type="AlphaFoldDB" id="S7TG24"/>
<dbReference type="GO" id="GO:0016747">
    <property type="term" value="F:acyltransferase activity, transferring groups other than amino-acyl groups"/>
    <property type="evidence" value="ECO:0007669"/>
    <property type="project" value="InterPro"/>
</dbReference>
<keyword evidence="1 4" id="KW-0808">Transferase</keyword>
<evidence type="ECO:0000256" key="2">
    <source>
        <dbReference type="ARBA" id="ARBA00023315"/>
    </source>
</evidence>
<reference evidence="4 5" key="1">
    <citation type="journal article" date="2013" name="Genome Announc.">
        <title>Draft genome sequences for three mercury-methylating, sulfate-reducing bacteria.</title>
        <authorList>
            <person name="Brown S.D."/>
            <person name="Hurt R.A.Jr."/>
            <person name="Gilmour C.C."/>
            <person name="Elias D.A."/>
        </authorList>
    </citation>
    <scope>NUCLEOTIDE SEQUENCE [LARGE SCALE GENOMIC DNA]</scope>
    <source>
        <strain evidence="4 5">DSM 16529</strain>
    </source>
</reference>
<dbReference type="PROSITE" id="PS51186">
    <property type="entry name" value="GNAT"/>
    <property type="match status" value="1"/>
</dbReference>
<organism evidence="4 5">
    <name type="scientific">Alkalidesulfovibrio alkalitolerans DSM 16529</name>
    <dbReference type="NCBI Taxonomy" id="1121439"/>
    <lineage>
        <taxon>Bacteria</taxon>
        <taxon>Pseudomonadati</taxon>
        <taxon>Thermodesulfobacteriota</taxon>
        <taxon>Desulfovibrionia</taxon>
        <taxon>Desulfovibrionales</taxon>
        <taxon>Desulfovibrionaceae</taxon>
        <taxon>Alkalidesulfovibrio</taxon>
    </lineage>
</organism>
<dbReference type="Pfam" id="PF00583">
    <property type="entry name" value="Acetyltransf_1"/>
    <property type="match status" value="1"/>
</dbReference>
<evidence type="ECO:0000256" key="1">
    <source>
        <dbReference type="ARBA" id="ARBA00022679"/>
    </source>
</evidence>
<gene>
    <name evidence="4" type="ORF">dsat_1695</name>
</gene>
<dbReference type="Gene3D" id="3.40.630.30">
    <property type="match status" value="1"/>
</dbReference>
<dbReference type="OrthoDB" id="529907at2"/>
<dbReference type="PANTHER" id="PTHR43072:SF23">
    <property type="entry name" value="UPF0039 PROTEIN C11D3.02C"/>
    <property type="match status" value="1"/>
</dbReference>
<dbReference type="InterPro" id="IPR016181">
    <property type="entry name" value="Acyl_CoA_acyltransferase"/>
</dbReference>
<dbReference type="PATRIC" id="fig|1121439.3.peg.78"/>
<evidence type="ECO:0000313" key="4">
    <source>
        <dbReference type="EMBL" id="EPR36167.1"/>
    </source>
</evidence>
<dbReference type="CDD" id="cd04301">
    <property type="entry name" value="NAT_SF"/>
    <property type="match status" value="1"/>
</dbReference>
<proteinExistence type="predicted"/>
<keyword evidence="5" id="KW-1185">Reference proteome</keyword>
<keyword evidence="2" id="KW-0012">Acyltransferase</keyword>
<dbReference type="EMBL" id="ATHI01000001">
    <property type="protein sequence ID" value="EPR36167.1"/>
    <property type="molecule type" value="Genomic_DNA"/>
</dbReference>
<evidence type="ECO:0000313" key="5">
    <source>
        <dbReference type="Proteomes" id="UP000014975"/>
    </source>
</evidence>
<dbReference type="SUPFAM" id="SSF55729">
    <property type="entry name" value="Acyl-CoA N-acyltransferases (Nat)"/>
    <property type="match status" value="1"/>
</dbReference>
<dbReference type="STRING" id="1121439.dsat_1695"/>